<dbReference type="AlphaFoldDB" id="A0A7K3RPX3"/>
<comment type="caution">
    <text evidence="1">The sequence shown here is derived from an EMBL/GenBank/DDBJ whole genome shotgun (WGS) entry which is preliminary data.</text>
</comment>
<organism evidence="1 2">
    <name type="scientific">Streptomyces parvus</name>
    <dbReference type="NCBI Taxonomy" id="66428"/>
    <lineage>
        <taxon>Bacteria</taxon>
        <taxon>Bacillati</taxon>
        <taxon>Actinomycetota</taxon>
        <taxon>Actinomycetes</taxon>
        <taxon>Kitasatosporales</taxon>
        <taxon>Streptomycetaceae</taxon>
        <taxon>Streptomyces</taxon>
    </lineage>
</organism>
<dbReference type="Proteomes" id="UP000469670">
    <property type="component" value="Unassembled WGS sequence"/>
</dbReference>
<dbReference type="EMBL" id="JAAGMP010000166">
    <property type="protein sequence ID" value="NEC17231.1"/>
    <property type="molecule type" value="Genomic_DNA"/>
</dbReference>
<evidence type="ECO:0000313" key="1">
    <source>
        <dbReference type="EMBL" id="NEC17231.1"/>
    </source>
</evidence>
<sequence>MARTKWLDKGFLLFFVGLGLLSAIAGIVLFSAVQENQANLGALENSGKAFLKALGSGEGDEACALMTRTARSELAAAQRKDTCPQAVEAFTGALSDAERDELAGSYASRFFPRNGSLGHVNVDDNPLQISELMLSEVDGKWLVAEWH</sequence>
<name>A0A7K3RPX3_9ACTN</name>
<dbReference type="RefSeq" id="WP_164199534.1">
    <property type="nucleotide sequence ID" value="NZ_JAAGMP010000166.1"/>
</dbReference>
<evidence type="ECO:0000313" key="2">
    <source>
        <dbReference type="Proteomes" id="UP000469670"/>
    </source>
</evidence>
<reference evidence="1 2" key="1">
    <citation type="submission" date="2020-01" db="EMBL/GenBank/DDBJ databases">
        <title>Insect and environment-associated Actinomycetes.</title>
        <authorList>
            <person name="Currrie C."/>
            <person name="Chevrette M."/>
            <person name="Carlson C."/>
            <person name="Stubbendieck R."/>
            <person name="Wendt-Pienkowski E."/>
        </authorList>
    </citation>
    <scope>NUCLEOTIDE SEQUENCE [LARGE SCALE GENOMIC DNA]</scope>
    <source>
        <strain evidence="1 2">SID7590</strain>
    </source>
</reference>
<accession>A0A7K3RPX3</accession>
<protein>
    <recommendedName>
        <fullName evidence="3">DUF4878 domain-containing protein</fullName>
    </recommendedName>
</protein>
<evidence type="ECO:0008006" key="3">
    <source>
        <dbReference type="Google" id="ProtNLM"/>
    </source>
</evidence>
<gene>
    <name evidence="1" type="ORF">G3I50_02935</name>
</gene>
<proteinExistence type="predicted"/>